<dbReference type="CDD" id="cd00371">
    <property type="entry name" value="HMA"/>
    <property type="match status" value="1"/>
</dbReference>
<dbReference type="SUPFAM" id="SSF55008">
    <property type="entry name" value="HMA, heavy metal-associated domain"/>
    <property type="match status" value="1"/>
</dbReference>
<protein>
    <submittedName>
        <fullName evidence="3">Copper resistance protein CopZ</fullName>
    </submittedName>
</protein>
<accession>A0A1B2DI73</accession>
<dbReference type="FunFam" id="3.30.70.100:FF:000001">
    <property type="entry name" value="ATPase copper transporting beta"/>
    <property type="match status" value="1"/>
</dbReference>
<dbReference type="EMBL" id="CP016808">
    <property type="protein sequence ID" value="ANY67401.1"/>
    <property type="molecule type" value="Genomic_DNA"/>
</dbReference>
<gene>
    <name evidence="3" type="ORF">BBD42_13640</name>
</gene>
<proteinExistence type="predicted"/>
<dbReference type="NCBIfam" id="TIGR00003">
    <property type="entry name" value="copper ion binding protein"/>
    <property type="match status" value="1"/>
</dbReference>
<evidence type="ECO:0000313" key="3">
    <source>
        <dbReference type="EMBL" id="ANY67401.1"/>
    </source>
</evidence>
<sequence length="66" mass="6785">MENVTLKVEGMSCGHCVSTVEKAVNEAGASGKVDLAAGQVAVEFDAEKVSLASIKEAIENTGFDVV</sequence>
<organism evidence="3">
    <name type="scientific">Paenibacillus sp. BIHB 4019</name>
    <dbReference type="NCBI Taxonomy" id="1870819"/>
    <lineage>
        <taxon>Bacteria</taxon>
        <taxon>Bacillati</taxon>
        <taxon>Bacillota</taxon>
        <taxon>Bacilli</taxon>
        <taxon>Bacillales</taxon>
        <taxon>Paenibacillaceae</taxon>
        <taxon>Paenibacillus</taxon>
    </lineage>
</organism>
<keyword evidence="1" id="KW-0479">Metal-binding</keyword>
<dbReference type="PROSITE" id="PS50846">
    <property type="entry name" value="HMA_2"/>
    <property type="match status" value="1"/>
</dbReference>
<dbReference type="PRINTS" id="PR00944">
    <property type="entry name" value="CUEXPORT"/>
</dbReference>
<dbReference type="InterPro" id="IPR006121">
    <property type="entry name" value="HMA_dom"/>
</dbReference>
<evidence type="ECO:0000256" key="1">
    <source>
        <dbReference type="ARBA" id="ARBA00022723"/>
    </source>
</evidence>
<dbReference type="GO" id="GO:0005507">
    <property type="term" value="F:copper ion binding"/>
    <property type="evidence" value="ECO:0007669"/>
    <property type="project" value="InterPro"/>
</dbReference>
<name>A0A1B2DI73_9BACL</name>
<dbReference type="InterPro" id="IPR000428">
    <property type="entry name" value="Cu-bd"/>
</dbReference>
<dbReference type="AlphaFoldDB" id="A0A1B2DI73"/>
<feature type="domain" description="HMA" evidence="2">
    <location>
        <begin position="2"/>
        <end position="66"/>
    </location>
</feature>
<dbReference type="RefSeq" id="WP_099518605.1">
    <property type="nucleotide sequence ID" value="NZ_CP016808.1"/>
</dbReference>
<dbReference type="Gene3D" id="3.30.70.100">
    <property type="match status" value="1"/>
</dbReference>
<reference evidence="3" key="1">
    <citation type="submission" date="2016-08" db="EMBL/GenBank/DDBJ databases">
        <title>Complete Genome Seqeunce of Paenibacillus sp. BIHB 4019 from tea rhizoplane.</title>
        <authorList>
            <person name="Thakur R."/>
            <person name="Swarnkar M.K."/>
            <person name="Gulati A."/>
        </authorList>
    </citation>
    <scope>NUCLEOTIDE SEQUENCE [LARGE SCALE GENOMIC DNA]</scope>
    <source>
        <strain evidence="3">BIHB4019</strain>
    </source>
</reference>
<dbReference type="Pfam" id="PF00403">
    <property type="entry name" value="HMA"/>
    <property type="match status" value="1"/>
</dbReference>
<dbReference type="InterPro" id="IPR006122">
    <property type="entry name" value="HMA_Cu_ion-bd"/>
</dbReference>
<dbReference type="GO" id="GO:0006825">
    <property type="term" value="P:copper ion transport"/>
    <property type="evidence" value="ECO:0007669"/>
    <property type="project" value="InterPro"/>
</dbReference>
<evidence type="ECO:0000259" key="2">
    <source>
        <dbReference type="PROSITE" id="PS50846"/>
    </source>
</evidence>
<dbReference type="InterPro" id="IPR036163">
    <property type="entry name" value="HMA_dom_sf"/>
</dbReference>